<accession>A0A6B2H8Z5</accession>
<dbReference type="EMBL" id="JAAEAA010000020">
    <property type="protein sequence ID" value="NDK57127.1"/>
    <property type="molecule type" value="Genomic_DNA"/>
</dbReference>
<feature type="chain" id="PRO_5025473830" evidence="2">
    <location>
        <begin position="23"/>
        <end position="112"/>
    </location>
</feature>
<keyword evidence="4" id="KW-1185">Reference proteome</keyword>
<name>A0A6B2H8Z5_9BACT</name>
<evidence type="ECO:0000256" key="1">
    <source>
        <dbReference type="SAM" id="MobiDB-lite"/>
    </source>
</evidence>
<dbReference type="Proteomes" id="UP000478546">
    <property type="component" value="Unassembled WGS sequence"/>
</dbReference>
<organism evidence="3 4">
    <name type="scientific">Pontibacter fetidus</name>
    <dbReference type="NCBI Taxonomy" id="2700082"/>
    <lineage>
        <taxon>Bacteria</taxon>
        <taxon>Pseudomonadati</taxon>
        <taxon>Bacteroidota</taxon>
        <taxon>Cytophagia</taxon>
        <taxon>Cytophagales</taxon>
        <taxon>Hymenobacteraceae</taxon>
        <taxon>Pontibacter</taxon>
    </lineage>
</organism>
<evidence type="ECO:0000313" key="4">
    <source>
        <dbReference type="Proteomes" id="UP000478546"/>
    </source>
</evidence>
<comment type="caution">
    <text evidence="3">The sequence shown here is derived from an EMBL/GenBank/DDBJ whole genome shotgun (WGS) entry which is preliminary data.</text>
</comment>
<reference evidence="3 4" key="1">
    <citation type="submission" date="2020-01" db="EMBL/GenBank/DDBJ databases">
        <authorList>
            <person name="Kim M.K."/>
        </authorList>
    </citation>
    <scope>NUCLEOTIDE SEQUENCE [LARGE SCALE GENOMIC DNA]</scope>
    <source>
        <strain evidence="3 4">BT213</strain>
    </source>
</reference>
<evidence type="ECO:0000256" key="2">
    <source>
        <dbReference type="SAM" id="SignalP"/>
    </source>
</evidence>
<protein>
    <submittedName>
        <fullName evidence="3">Uncharacterized protein</fullName>
    </submittedName>
</protein>
<evidence type="ECO:0000313" key="3">
    <source>
        <dbReference type="EMBL" id="NDK57127.1"/>
    </source>
</evidence>
<gene>
    <name evidence="3" type="ORF">GWO68_14475</name>
</gene>
<feature type="signal peptide" evidence="2">
    <location>
        <begin position="1"/>
        <end position="22"/>
    </location>
</feature>
<dbReference type="AlphaFoldDB" id="A0A6B2H8Z5"/>
<dbReference type="RefSeq" id="WP_162347184.1">
    <property type="nucleotide sequence ID" value="NZ_JAAEAA010000020.1"/>
</dbReference>
<sequence length="112" mass="12911">MKKLLLSFFCFGVMLAFNAAYAQNAPNSMGSGKDEFWGTSKTNKGAATDEVGARAAGLDTRYNEYETRTGRKSAFDKNRIKNSKKMKEIERKEKLMHKKHRKDKRMLARNRR</sequence>
<keyword evidence="2" id="KW-0732">Signal</keyword>
<feature type="region of interest" description="Disordered" evidence="1">
    <location>
        <begin position="93"/>
        <end position="112"/>
    </location>
</feature>
<proteinExistence type="predicted"/>
<feature type="compositionally biased region" description="Basic residues" evidence="1">
    <location>
        <begin position="94"/>
        <end position="112"/>
    </location>
</feature>